<dbReference type="CDD" id="cd06561">
    <property type="entry name" value="AlkD_like"/>
    <property type="match status" value="1"/>
</dbReference>
<dbReference type="PANTHER" id="PTHR34070:SF1">
    <property type="entry name" value="DNA ALKYLATION REPAIR PROTEIN"/>
    <property type="match status" value="1"/>
</dbReference>
<keyword evidence="2" id="KW-1185">Reference proteome</keyword>
<organism evidence="1 2">
    <name type="scientific">Negadavirga shengliensis</name>
    <dbReference type="NCBI Taxonomy" id="1389218"/>
    <lineage>
        <taxon>Bacteria</taxon>
        <taxon>Pseudomonadati</taxon>
        <taxon>Bacteroidota</taxon>
        <taxon>Cytophagia</taxon>
        <taxon>Cytophagales</taxon>
        <taxon>Cyclobacteriaceae</taxon>
        <taxon>Negadavirga</taxon>
    </lineage>
</organism>
<sequence length="241" mass="27888">MVTSVFSQIISDLKSASHAEKASFFPRFFKCGPGEYGEGDKFLGVTVPVQRSIAKKFWKKVGAPELAVLLRHEYHEVRLTGLFMLTEKYRTSKTAKDKAFWAGFYLDHLDGVNNWDLVDSSADKILGSWLEDKNRSILYDFADSGDLWRQRIAVMATFHFIRQGEFRDTFKIAEILLNHPHDLIHKAVGWMLREIANRDHQSACDFLQRHYKVMPRTMLRYAIEKFDPGIRKTILAGNWAN</sequence>
<gene>
    <name evidence="1" type="ORF">ACFPFU_19255</name>
</gene>
<dbReference type="InterPro" id="IPR014825">
    <property type="entry name" value="DNA_alkylation"/>
</dbReference>
<dbReference type="PANTHER" id="PTHR34070">
    <property type="entry name" value="ARMADILLO-TYPE FOLD"/>
    <property type="match status" value="1"/>
</dbReference>
<evidence type="ECO:0000313" key="2">
    <source>
        <dbReference type="Proteomes" id="UP001595818"/>
    </source>
</evidence>
<dbReference type="SUPFAM" id="SSF48371">
    <property type="entry name" value="ARM repeat"/>
    <property type="match status" value="1"/>
</dbReference>
<dbReference type="RefSeq" id="WP_377067120.1">
    <property type="nucleotide sequence ID" value="NZ_JBHSJJ010000013.1"/>
</dbReference>
<dbReference type="Pfam" id="PF08713">
    <property type="entry name" value="DNA_alkylation"/>
    <property type="match status" value="1"/>
</dbReference>
<dbReference type="Gene3D" id="1.25.10.90">
    <property type="match status" value="1"/>
</dbReference>
<accession>A0ABV9T531</accession>
<evidence type="ECO:0000313" key="1">
    <source>
        <dbReference type="EMBL" id="MFC4873850.1"/>
    </source>
</evidence>
<proteinExistence type="predicted"/>
<comment type="caution">
    <text evidence="1">The sequence shown here is derived from an EMBL/GenBank/DDBJ whole genome shotgun (WGS) entry which is preliminary data.</text>
</comment>
<reference evidence="2" key="1">
    <citation type="journal article" date="2019" name="Int. J. Syst. Evol. Microbiol.">
        <title>The Global Catalogue of Microorganisms (GCM) 10K type strain sequencing project: providing services to taxonomists for standard genome sequencing and annotation.</title>
        <authorList>
            <consortium name="The Broad Institute Genomics Platform"/>
            <consortium name="The Broad Institute Genome Sequencing Center for Infectious Disease"/>
            <person name="Wu L."/>
            <person name="Ma J."/>
        </authorList>
    </citation>
    <scope>NUCLEOTIDE SEQUENCE [LARGE SCALE GENOMIC DNA]</scope>
    <source>
        <strain evidence="2">CGMCC 4.7466</strain>
    </source>
</reference>
<protein>
    <submittedName>
        <fullName evidence="1">DNA alkylation repair protein</fullName>
    </submittedName>
</protein>
<dbReference type="Proteomes" id="UP001595818">
    <property type="component" value="Unassembled WGS sequence"/>
</dbReference>
<dbReference type="EMBL" id="JBHSJJ010000013">
    <property type="protein sequence ID" value="MFC4873850.1"/>
    <property type="molecule type" value="Genomic_DNA"/>
</dbReference>
<dbReference type="InterPro" id="IPR016024">
    <property type="entry name" value="ARM-type_fold"/>
</dbReference>
<name>A0ABV9T531_9BACT</name>